<dbReference type="CDD" id="cd07046">
    <property type="entry name" value="BMC_PduU-EutS"/>
    <property type="match status" value="1"/>
</dbReference>
<comment type="caution">
    <text evidence="4">The sequence shown here is derived from an EMBL/GenBank/DDBJ whole genome shotgun (WGS) entry which is preliminary data.</text>
</comment>
<feature type="domain" description="BMC circularly permuted" evidence="3">
    <location>
        <begin position="18"/>
        <end position="118"/>
    </location>
</feature>
<keyword evidence="2" id="KW-1283">Bacterial microcompartment</keyword>
<dbReference type="PIRSF" id="PIRSF012296">
    <property type="entry name" value="EutS_PduU"/>
    <property type="match status" value="1"/>
</dbReference>
<organism evidence="4 5">
    <name type="scientific">Anaerobutyricum hallii</name>
    <dbReference type="NCBI Taxonomy" id="39488"/>
    <lineage>
        <taxon>Bacteria</taxon>
        <taxon>Bacillati</taxon>
        <taxon>Bacillota</taxon>
        <taxon>Clostridia</taxon>
        <taxon>Lachnospirales</taxon>
        <taxon>Lachnospiraceae</taxon>
        <taxon>Anaerobutyricum</taxon>
    </lineage>
</organism>
<dbReference type="PROSITE" id="PS51931">
    <property type="entry name" value="BMC_CP"/>
    <property type="match status" value="1"/>
</dbReference>
<dbReference type="InterPro" id="IPR037233">
    <property type="entry name" value="CcmK-like_sf"/>
</dbReference>
<comment type="subcellular location">
    <subcellularLocation>
        <location evidence="1">Bacterial microcompartment</location>
    </subcellularLocation>
</comment>
<dbReference type="Proteomes" id="UP000283700">
    <property type="component" value="Unassembled WGS sequence"/>
</dbReference>
<protein>
    <submittedName>
        <fullName evidence="4">BMC domain-containing protein</fullName>
    </submittedName>
</protein>
<dbReference type="InterPro" id="IPR009307">
    <property type="entry name" value="EutS/PduU/CutR"/>
</dbReference>
<proteinExistence type="predicted"/>
<reference evidence="4 5" key="1">
    <citation type="submission" date="2018-08" db="EMBL/GenBank/DDBJ databases">
        <title>A genome reference for cultivated species of the human gut microbiota.</title>
        <authorList>
            <person name="Zou Y."/>
            <person name="Xue W."/>
            <person name="Luo G."/>
        </authorList>
    </citation>
    <scope>NUCLEOTIDE SEQUENCE [LARGE SCALE GENOMIC DNA]</scope>
    <source>
        <strain evidence="4 5">AF31-17AC</strain>
    </source>
</reference>
<evidence type="ECO:0000259" key="3">
    <source>
        <dbReference type="PROSITE" id="PS51931"/>
    </source>
</evidence>
<evidence type="ECO:0000256" key="1">
    <source>
        <dbReference type="ARBA" id="ARBA00024322"/>
    </source>
</evidence>
<dbReference type="PANTHER" id="PTHR40449:SF2">
    <property type="entry name" value="BACTERIAL MICROCOMPARTMENT SHELL PROTEIN EUTS"/>
    <property type="match status" value="1"/>
</dbReference>
<dbReference type="InterPro" id="IPR000249">
    <property type="entry name" value="BMC_dom"/>
</dbReference>
<evidence type="ECO:0000313" key="4">
    <source>
        <dbReference type="EMBL" id="RHN04710.1"/>
    </source>
</evidence>
<dbReference type="Pfam" id="PF00936">
    <property type="entry name" value="BMC"/>
    <property type="match status" value="1"/>
</dbReference>
<evidence type="ECO:0000256" key="2">
    <source>
        <dbReference type="ARBA" id="ARBA00024446"/>
    </source>
</evidence>
<dbReference type="Gene3D" id="3.30.70.1710">
    <property type="match status" value="1"/>
</dbReference>
<dbReference type="RefSeq" id="WP_118486717.1">
    <property type="nucleotide sequence ID" value="NZ_CAUDVV010000099.1"/>
</dbReference>
<dbReference type="InterPro" id="IPR044870">
    <property type="entry name" value="BMC_CP"/>
</dbReference>
<dbReference type="AlphaFoldDB" id="A0A415TQ07"/>
<accession>A0A415TQ07</accession>
<sequence>MTKDMINNGINAADDKSRIIQEYVPGKQITLAHMVTRPKASVYKKLGLPDDYHDAIGILTITPSEATIIAADICTKAASIKLGFVDRFSGSVIIVGSTSNVESALNSVITTFYNKLGFDTVSITKT</sequence>
<evidence type="ECO:0000313" key="5">
    <source>
        <dbReference type="Proteomes" id="UP000283700"/>
    </source>
</evidence>
<dbReference type="EMBL" id="QRQO01000102">
    <property type="protein sequence ID" value="RHN04710.1"/>
    <property type="molecule type" value="Genomic_DNA"/>
</dbReference>
<gene>
    <name evidence="4" type="ORF">DWZ29_17195</name>
</gene>
<dbReference type="PANTHER" id="PTHR40449">
    <property type="entry name" value="ETHANOLAMINE UTILIZATION PROTEIN EUTS"/>
    <property type="match status" value="1"/>
</dbReference>
<name>A0A415TQ07_9FIRM</name>
<dbReference type="SUPFAM" id="SSF143414">
    <property type="entry name" value="CcmK-like"/>
    <property type="match status" value="1"/>
</dbReference>
<dbReference type="GO" id="GO:0031469">
    <property type="term" value="C:bacterial microcompartment"/>
    <property type="evidence" value="ECO:0007669"/>
    <property type="project" value="UniProtKB-SubCell"/>
</dbReference>
<dbReference type="SMART" id="SM00877">
    <property type="entry name" value="BMC"/>
    <property type="match status" value="1"/>
</dbReference>